<protein>
    <submittedName>
        <fullName evidence="1">Uncharacterized protein</fullName>
    </submittedName>
</protein>
<feature type="non-terminal residue" evidence="1">
    <location>
        <position position="1"/>
    </location>
</feature>
<reference evidence="1" key="5">
    <citation type="journal article" date="2002" name="Nature">
        <title>Analysis of the mouse transcriptome based on functional annotation of 60,770 full-length cDNAs.</title>
        <authorList>
            <consortium name="The FANTOM Consortium and the RIKEN Genome Exploration Research Group Phase I and II Team"/>
        </authorList>
    </citation>
    <scope>NUCLEOTIDE SEQUENCE</scope>
    <source>
        <strain evidence="1">C57BL/6J</strain>
        <tissue evidence="1">Spinal cord</tissue>
    </source>
</reference>
<evidence type="ECO:0000313" key="1">
    <source>
        <dbReference type="EMBL" id="BAE23725.1"/>
    </source>
</evidence>
<reference evidence="1" key="8">
    <citation type="journal article" date="2005" name="Science">
        <title>Antisense Transcription in the Mammalian Transcriptome.</title>
        <authorList>
            <consortium name="RIKEN Genome Exploration Research Group and Genome Science Group (Genome Network Project Core Group) and the FANTOM Consortium"/>
        </authorList>
    </citation>
    <scope>NUCLEOTIDE SEQUENCE</scope>
    <source>
        <strain evidence="1">C57BL/6J</strain>
        <tissue evidence="1">Spinal cord</tissue>
    </source>
</reference>
<accession>Q3UUA2</accession>
<proteinExistence type="evidence at transcript level"/>
<reference evidence="1" key="7">
    <citation type="journal article" date="2005" name="Science">
        <title>The Transcriptional Landscape of the Mammalian Genome.</title>
        <authorList>
            <consortium name="The FANTOM Consortium"/>
            <consortium name="Riken Genome Exploration Research Group and Genome Science Group (Genome Network Project Core Group)"/>
        </authorList>
    </citation>
    <scope>NUCLEOTIDE SEQUENCE</scope>
    <source>
        <strain evidence="1">C57BL/6J</strain>
        <tissue evidence="1">Spinal cord</tissue>
    </source>
</reference>
<dbReference type="EMBL" id="AK138623">
    <property type="protein sequence ID" value="BAE23725.1"/>
    <property type="molecule type" value="mRNA"/>
</dbReference>
<sequence length="109" mass="12278">AHSQAPLFCLFTCTEQWVIPECLVTCRWRTHCHVLHRDSEKPGSLGTSSAVGYCNLVLLKDQWARAWVLCGRWPLHLARQMPPEQLCSHNSSHLYPQLLSGSPELAIGT</sequence>
<organism evidence="1">
    <name type="scientific">Mus musculus</name>
    <name type="common">Mouse</name>
    <dbReference type="NCBI Taxonomy" id="10090"/>
    <lineage>
        <taxon>Eukaryota</taxon>
        <taxon>Metazoa</taxon>
        <taxon>Chordata</taxon>
        <taxon>Craniata</taxon>
        <taxon>Vertebrata</taxon>
        <taxon>Euteleostomi</taxon>
        <taxon>Mammalia</taxon>
        <taxon>Eutheria</taxon>
        <taxon>Euarchontoglires</taxon>
        <taxon>Glires</taxon>
        <taxon>Rodentia</taxon>
        <taxon>Myomorpha</taxon>
        <taxon>Muroidea</taxon>
        <taxon>Muridae</taxon>
        <taxon>Murinae</taxon>
        <taxon>Mus</taxon>
        <taxon>Mus</taxon>
    </lineage>
</organism>
<reference evidence="1" key="2">
    <citation type="journal article" date="2000" name="Genome Res.">
        <title>Normalization and subtraction of cap-trapper-selected cDNAs to prepare full-length cDNA libraries for rapid discovery of new genes.</title>
        <authorList>
            <person name="Carninci P."/>
            <person name="Shibata Y."/>
            <person name="Hayatsu N."/>
            <person name="Sugahara Y."/>
            <person name="Shibata K."/>
            <person name="Itoh M."/>
            <person name="Konno H."/>
            <person name="Okazaki Y."/>
            <person name="Muramatsu M."/>
            <person name="Hayashizaki Y."/>
        </authorList>
    </citation>
    <scope>NUCLEOTIDE SEQUENCE</scope>
    <source>
        <strain evidence="1">C57BL/6J</strain>
        <tissue evidence="1">Spinal cord</tissue>
    </source>
</reference>
<dbReference type="AlphaFoldDB" id="Q3UUA2"/>
<reference evidence="1" key="3">
    <citation type="journal article" date="2000" name="Genome Res.">
        <title>RIKEN integrated sequence analysis (RISA) system--384-format sequencing pipeline with 384 multicapillary sequencer.</title>
        <authorList>
            <person name="Shibata K."/>
            <person name="Itoh M."/>
            <person name="Aizawa K."/>
            <person name="Nagaoka S."/>
            <person name="Sasaki N."/>
            <person name="Carninci P."/>
            <person name="Konno H."/>
            <person name="Akiyama J."/>
            <person name="Nishi K."/>
            <person name="Kitsunai T."/>
            <person name="Tashiro H."/>
            <person name="Itoh M."/>
            <person name="Sumi N."/>
            <person name="Ishii Y."/>
            <person name="Nakamura S."/>
            <person name="Hazama M."/>
            <person name="Nishine T."/>
            <person name="Harada A."/>
            <person name="Yamamoto R."/>
            <person name="Matsumoto H."/>
            <person name="Sakaguchi S."/>
            <person name="Ikegami T."/>
            <person name="Kashiwagi K."/>
            <person name="Fujiwake S."/>
            <person name="Inoue K."/>
            <person name="Togawa Y."/>
            <person name="Izawa M."/>
            <person name="Ohara E."/>
            <person name="Watahiki M."/>
            <person name="Yoneda Y."/>
            <person name="Ishikawa T."/>
            <person name="Ozawa K."/>
            <person name="Tanaka T."/>
            <person name="Matsuura S."/>
            <person name="Kawai J."/>
            <person name="Okazaki Y."/>
            <person name="Muramatsu M."/>
            <person name="Inoue Y."/>
            <person name="Kira A."/>
            <person name="Hayashizaki Y."/>
        </authorList>
    </citation>
    <scope>NUCLEOTIDE SEQUENCE</scope>
    <source>
        <strain evidence="1">C57BL/6J</strain>
        <tissue evidence="1">Spinal cord</tissue>
    </source>
</reference>
<reference evidence="1" key="6">
    <citation type="submission" date="2004-03" db="EMBL/GenBank/DDBJ databases">
        <authorList>
            <person name="Arakawa T."/>
            <person name="Carninci P."/>
            <person name="Fukuda S."/>
            <person name="Hashizume W."/>
            <person name="Hayashida K."/>
            <person name="Hori F."/>
            <person name="Iida J."/>
            <person name="Imamura K."/>
            <person name="Imotani K."/>
            <person name="Itoh M."/>
            <person name="Kanagawa S."/>
            <person name="Kawai J."/>
            <person name="Kojima M."/>
            <person name="Konno H."/>
            <person name="Murata M."/>
            <person name="Nakamura M."/>
            <person name="Ninomiya N."/>
            <person name="Nishiyori H."/>
            <person name="Nomura K."/>
            <person name="Ohno M."/>
            <person name="Sakazume N."/>
            <person name="Sano H."/>
            <person name="Sasaki D."/>
            <person name="Shibata K."/>
            <person name="Shiraki T."/>
            <person name="Tagami M."/>
            <person name="Tagami Y."/>
            <person name="Waki K."/>
            <person name="Watahiki A."/>
            <person name="Muramatsu M."/>
            <person name="Hayashizaki Y."/>
        </authorList>
    </citation>
    <scope>NUCLEOTIDE SEQUENCE</scope>
    <source>
        <strain evidence="1">C57BL/6J</strain>
        <tissue evidence="1">Spinal cord</tissue>
    </source>
</reference>
<name>Q3UUA2_MOUSE</name>
<reference evidence="1" key="4">
    <citation type="journal article" date="2001" name="Nature">
        <title>Functional annotation of a full-length mouse cDNA collection.</title>
        <authorList>
            <consortium name="The RIKEN Genome Exploration Research Group Phase II Team and the FANTOM Consortium"/>
        </authorList>
    </citation>
    <scope>NUCLEOTIDE SEQUENCE</scope>
    <source>
        <strain evidence="1">C57BL/6J</strain>
        <tissue evidence="1">Spinal cord</tissue>
    </source>
</reference>
<reference evidence="1" key="1">
    <citation type="journal article" date="1999" name="Methods Enzymol.">
        <title>High-efficiency full-length cDNA cloning.</title>
        <authorList>
            <person name="Carninci P."/>
            <person name="Hayashizaki Y."/>
        </authorList>
    </citation>
    <scope>NUCLEOTIDE SEQUENCE</scope>
    <source>
        <strain evidence="1">C57BL/6J</strain>
        <tissue evidence="1">Spinal cord</tissue>
    </source>
</reference>